<proteinExistence type="predicted"/>
<reference evidence="1" key="1">
    <citation type="journal article" date="2005" name="DNA Res.">
        <title>The complete plastid genome sequence of the haptophyte Emiliania huxleyi: a comparison to other plastid genomes.</title>
        <authorList>
            <person name="Sanchez-Puerta M.V."/>
            <person name="Bachvaroff T.R."/>
            <person name="Delwiche C.F."/>
        </authorList>
    </citation>
    <scope>NUCLEOTIDE SEQUENCE</scope>
    <source>
        <strain evidence="1">CCMP 373</strain>
    </source>
</reference>
<keyword evidence="1" id="KW-0150">Chloroplast</keyword>
<evidence type="ECO:0000313" key="1">
    <source>
        <dbReference type="EMBL" id="AAX13816.1"/>
    </source>
</evidence>
<geneLocation type="chloroplast" evidence="1"/>
<keyword evidence="1" id="KW-0934">Plastid</keyword>
<dbReference type="RefSeq" id="YP_277317.1">
    <property type="nucleotide sequence ID" value="NC_007288.1"/>
</dbReference>
<accession>Q4G3F0</accession>
<protein>
    <submittedName>
        <fullName evidence="1">Uncharacterized protein</fullName>
    </submittedName>
</protein>
<name>Q4G3F0_EMIHU</name>
<dbReference type="GeneID" id="3562533"/>
<sequence length="70" mass="7261">MNDFPSLESVDKIKTIVDSGELKLRGGEAVSASLQGGLKAWDTTKTGAQVANVVIETGRGTKSIGDAIVE</sequence>
<dbReference type="AlphaFoldDB" id="Q4G3F0"/>
<organism evidence="1">
    <name type="scientific">Emiliania huxleyi</name>
    <name type="common">Coccolithophore</name>
    <name type="synonym">Pontosphaera huxleyi</name>
    <dbReference type="NCBI Taxonomy" id="2903"/>
    <lineage>
        <taxon>Eukaryota</taxon>
        <taxon>Haptista</taxon>
        <taxon>Haptophyta</taxon>
        <taxon>Prymnesiophyceae</taxon>
        <taxon>Isochrysidales</taxon>
        <taxon>Noelaerhabdaceae</taxon>
        <taxon>Emiliania</taxon>
    </lineage>
</organism>
<dbReference type="EMBL" id="AY741371">
    <property type="protein sequence ID" value="AAX13816.1"/>
    <property type="molecule type" value="Genomic_DNA"/>
</dbReference>